<dbReference type="FunFam" id="3.30.70.330:FF:000051">
    <property type="entry name" value="Heterogeneous nuclear ribonucleoprotein 1"/>
    <property type="match status" value="1"/>
</dbReference>
<evidence type="ECO:0000256" key="4">
    <source>
        <dbReference type="SAM" id="MobiDB-lite"/>
    </source>
</evidence>
<dbReference type="InterPro" id="IPR035979">
    <property type="entry name" value="RBD_domain_sf"/>
</dbReference>
<dbReference type="FunFam" id="3.30.70.330:FF:000102">
    <property type="entry name" value="Heterogeneous nuclear ribonucleoprotein 1"/>
    <property type="match status" value="1"/>
</dbReference>
<organism evidence="6 7">
    <name type="scientific">Lupinus albus</name>
    <name type="common">White lupine</name>
    <name type="synonym">Lupinus termis</name>
    <dbReference type="NCBI Taxonomy" id="3870"/>
    <lineage>
        <taxon>Eukaryota</taxon>
        <taxon>Viridiplantae</taxon>
        <taxon>Streptophyta</taxon>
        <taxon>Embryophyta</taxon>
        <taxon>Tracheophyta</taxon>
        <taxon>Spermatophyta</taxon>
        <taxon>Magnoliopsida</taxon>
        <taxon>eudicotyledons</taxon>
        <taxon>Gunneridae</taxon>
        <taxon>Pentapetalae</taxon>
        <taxon>rosids</taxon>
        <taxon>fabids</taxon>
        <taxon>Fabales</taxon>
        <taxon>Fabaceae</taxon>
        <taxon>Papilionoideae</taxon>
        <taxon>50 kb inversion clade</taxon>
        <taxon>genistoids sensu lato</taxon>
        <taxon>core genistoids</taxon>
        <taxon>Genisteae</taxon>
        <taxon>Lupinus</taxon>
    </lineage>
</organism>
<evidence type="ECO:0000256" key="3">
    <source>
        <dbReference type="PROSITE-ProRule" id="PRU00176"/>
    </source>
</evidence>
<reference evidence="7" key="1">
    <citation type="journal article" date="2020" name="Nat. Commun.">
        <title>Genome sequence of the cluster root forming white lupin.</title>
        <authorList>
            <person name="Hufnagel B."/>
            <person name="Marques A."/>
            <person name="Soriano A."/>
            <person name="Marques L."/>
            <person name="Divol F."/>
            <person name="Doumas P."/>
            <person name="Sallet E."/>
            <person name="Mancinotti D."/>
            <person name="Carrere S."/>
            <person name="Marande W."/>
            <person name="Arribat S."/>
            <person name="Keller J."/>
            <person name="Huneau C."/>
            <person name="Blein T."/>
            <person name="Aime D."/>
            <person name="Laguerre M."/>
            <person name="Taylor J."/>
            <person name="Schubert V."/>
            <person name="Nelson M."/>
            <person name="Geu-Flores F."/>
            <person name="Crespi M."/>
            <person name="Gallardo-Guerrero K."/>
            <person name="Delaux P.-M."/>
            <person name="Salse J."/>
            <person name="Berges H."/>
            <person name="Guyot R."/>
            <person name="Gouzy J."/>
            <person name="Peret B."/>
        </authorList>
    </citation>
    <scope>NUCLEOTIDE SEQUENCE [LARGE SCALE GENOMIC DNA]</scope>
    <source>
        <strain evidence="7">cv. Amiga</strain>
    </source>
</reference>
<keyword evidence="7" id="KW-1185">Reference proteome</keyword>
<comment type="caution">
    <text evidence="6">The sequence shown here is derived from an EMBL/GenBank/DDBJ whole genome shotgun (WGS) entry which is preliminary data.</text>
</comment>
<dbReference type="PANTHER" id="PTHR48032">
    <property type="entry name" value="RNA-BINDING PROTEIN MUSASHI HOMOLOG RBP6"/>
    <property type="match status" value="1"/>
</dbReference>
<keyword evidence="1" id="KW-0677">Repeat</keyword>
<dbReference type="Gene3D" id="3.30.70.330">
    <property type="match status" value="2"/>
</dbReference>
<dbReference type="SMART" id="SM00360">
    <property type="entry name" value="RRM"/>
    <property type="match status" value="2"/>
</dbReference>
<sequence length="480" mass="51920">MEMDSGKLFVGGISWDTNEDRLRQYFQNFGDVVEAMIMKDRTTGRARGFGFIVFADPSVAEKVVLEKHVIDGRTVEAKKAIPRDDQSILNRTNNSSHGSPGPTPSPTRSKKIFVGGLASTITESDFKKYFDQFGTITDVVVMYDHSTQRPRGFGFITFSSEDGVEKVLQKTFHELHGKMVEVKRAVPKEFSPSPNRAQLGGYNYGLSRVSSFANGLVQGYNSSLVGGNGLRIDDRLSPGTVGRSGYPFMSPSYGSELSFEPSLSQNENFASTLLLGRALNPSFSGSPIRYSNSMGYAGTSACNNSTISSTMQNFWGNGNLNYATNPRNSDSYVGYGSDNSNMGSFGRIGQLWSSSIGTDQAGTTGSGYDKSSPSYSSGDVILGSKAVGYEKSQEKFAAPASSYGLSNGKYDETYNYKDTYEAGSFYGVHTWRFSPSEQEDAGSLGFGLGNVVSDLMSQRSGAHIEAHAVANRQPNRGIAA</sequence>
<keyword evidence="2 3" id="KW-0694">RNA-binding</keyword>
<feature type="domain" description="RRM" evidence="5">
    <location>
        <begin position="6"/>
        <end position="82"/>
    </location>
</feature>
<accession>A0A6A4PA94</accession>
<dbReference type="AlphaFoldDB" id="A0A6A4PA94"/>
<dbReference type="CDD" id="cd12330">
    <property type="entry name" value="RRM2_Hrp1p"/>
    <property type="match status" value="1"/>
</dbReference>
<evidence type="ECO:0000313" key="7">
    <source>
        <dbReference type="Proteomes" id="UP000447434"/>
    </source>
</evidence>
<dbReference type="GO" id="GO:0003729">
    <property type="term" value="F:mRNA binding"/>
    <property type="evidence" value="ECO:0007669"/>
    <property type="project" value="TreeGrafter"/>
</dbReference>
<name>A0A6A4PA94_LUPAL</name>
<evidence type="ECO:0000256" key="2">
    <source>
        <dbReference type="ARBA" id="ARBA00022884"/>
    </source>
</evidence>
<evidence type="ECO:0000259" key="5">
    <source>
        <dbReference type="PROSITE" id="PS50102"/>
    </source>
</evidence>
<dbReference type="OrthoDB" id="1875751at2759"/>
<dbReference type="CDD" id="cd12325">
    <property type="entry name" value="RRM1_hnRNPA_hnRNPD_like"/>
    <property type="match status" value="1"/>
</dbReference>
<proteinExistence type="predicted"/>
<feature type="region of interest" description="Disordered" evidence="4">
    <location>
        <begin position="81"/>
        <end position="110"/>
    </location>
</feature>
<evidence type="ECO:0000256" key="1">
    <source>
        <dbReference type="ARBA" id="ARBA00022737"/>
    </source>
</evidence>
<dbReference type="EMBL" id="WOCE01000015">
    <property type="protein sequence ID" value="KAE9599110.1"/>
    <property type="molecule type" value="Genomic_DNA"/>
</dbReference>
<dbReference type="GO" id="GO:0006417">
    <property type="term" value="P:regulation of translation"/>
    <property type="evidence" value="ECO:0007669"/>
    <property type="project" value="TreeGrafter"/>
</dbReference>
<dbReference type="Pfam" id="PF00076">
    <property type="entry name" value="RRM_1"/>
    <property type="match status" value="2"/>
</dbReference>
<dbReference type="Proteomes" id="UP000447434">
    <property type="component" value="Chromosome 15"/>
</dbReference>
<dbReference type="PROSITE" id="PS50102">
    <property type="entry name" value="RRM"/>
    <property type="match status" value="2"/>
</dbReference>
<dbReference type="InterPro" id="IPR012677">
    <property type="entry name" value="Nucleotide-bd_a/b_plait_sf"/>
</dbReference>
<dbReference type="InterPro" id="IPR000504">
    <property type="entry name" value="RRM_dom"/>
</dbReference>
<protein>
    <submittedName>
        <fullName evidence="6">Putative RNA recognition motif domain-containing protein</fullName>
    </submittedName>
</protein>
<dbReference type="PANTHER" id="PTHR48032:SF1">
    <property type="entry name" value="RNA-BINDING (RRM_RBD_RNP MOTIFS) FAMILY PROTEIN"/>
    <property type="match status" value="1"/>
</dbReference>
<dbReference type="SUPFAM" id="SSF54928">
    <property type="entry name" value="RNA-binding domain, RBD"/>
    <property type="match status" value="2"/>
</dbReference>
<gene>
    <name evidence="6" type="ORF">Lalb_Chr15g0088061</name>
</gene>
<evidence type="ECO:0000313" key="6">
    <source>
        <dbReference type="EMBL" id="KAE9599110.1"/>
    </source>
</evidence>
<feature type="domain" description="RRM" evidence="5">
    <location>
        <begin position="110"/>
        <end position="187"/>
    </location>
</feature>